<keyword evidence="1" id="KW-0472">Membrane</keyword>
<accession>G2MRH0</accession>
<keyword evidence="1" id="KW-0812">Transmembrane</keyword>
<dbReference type="AlphaFoldDB" id="G2MRH0"/>
<dbReference type="KEGG" id="twi:Thewi_1952"/>
<dbReference type="STRING" id="697303.Thewi_1952"/>
<keyword evidence="1" id="KW-1133">Transmembrane helix</keyword>
<protein>
    <submittedName>
        <fullName evidence="2">Uncharacterized protein</fullName>
    </submittedName>
</protein>
<organism evidence="2 3">
    <name type="scientific">Thermoanaerobacter wiegelii Rt8.B1</name>
    <dbReference type="NCBI Taxonomy" id="697303"/>
    <lineage>
        <taxon>Bacteria</taxon>
        <taxon>Bacillati</taxon>
        <taxon>Bacillota</taxon>
        <taxon>Clostridia</taxon>
        <taxon>Thermoanaerobacterales</taxon>
        <taxon>Thermoanaerobacteraceae</taxon>
        <taxon>Thermoanaerobacter</taxon>
    </lineage>
</organism>
<evidence type="ECO:0000313" key="2">
    <source>
        <dbReference type="EMBL" id="AEM79332.1"/>
    </source>
</evidence>
<evidence type="ECO:0000256" key="1">
    <source>
        <dbReference type="SAM" id="Phobius"/>
    </source>
</evidence>
<proteinExistence type="predicted"/>
<reference evidence="2 3" key="1">
    <citation type="submission" date="2011-08" db="EMBL/GenBank/DDBJ databases">
        <title>Complete sequence of Thermoanaerobacter wiegelii Rt8.B1.</title>
        <authorList>
            <consortium name="US DOE Joint Genome Institute"/>
            <person name="Lucas S."/>
            <person name="Han J."/>
            <person name="Lapidus A."/>
            <person name="Cheng J.-F."/>
            <person name="Goodwin L."/>
            <person name="Pitluck S."/>
            <person name="Peters L."/>
            <person name="Mikhailova N."/>
            <person name="Zeytun A."/>
            <person name="Daligault H."/>
            <person name="Detter J.C."/>
            <person name="Han C."/>
            <person name="Tapia R."/>
            <person name="Land M."/>
            <person name="Hauser L."/>
            <person name="Kyrpides N."/>
            <person name="Ivanova N."/>
            <person name="Pagani I."/>
            <person name="Hemme C."/>
            <person name="Woyke T."/>
        </authorList>
    </citation>
    <scope>NUCLEOTIDE SEQUENCE [LARGE SCALE GENOMIC DNA]</scope>
    <source>
        <strain evidence="2 3">Rt8.B1</strain>
    </source>
</reference>
<gene>
    <name evidence="2" type="ORF">Thewi_1952</name>
</gene>
<evidence type="ECO:0000313" key="3">
    <source>
        <dbReference type="Proteomes" id="UP000008276"/>
    </source>
</evidence>
<name>G2MRH0_9THEO</name>
<dbReference type="HOGENOM" id="CLU_221420_0_0_9"/>
<feature type="transmembrane region" description="Helical" evidence="1">
    <location>
        <begin position="6"/>
        <end position="24"/>
    </location>
</feature>
<dbReference type="Proteomes" id="UP000008276">
    <property type="component" value="Chromosome"/>
</dbReference>
<sequence>MKLYVFWSLIAIDGVLVFLWFNFLNKIQKKEG</sequence>
<keyword evidence="3" id="KW-1185">Reference proteome</keyword>
<dbReference type="EMBL" id="CP002991">
    <property type="protein sequence ID" value="AEM79332.1"/>
    <property type="molecule type" value="Genomic_DNA"/>
</dbReference>